<dbReference type="Proteomes" id="UP000031668">
    <property type="component" value="Unassembled WGS sequence"/>
</dbReference>
<name>A0A0C2MZN3_THEKT</name>
<evidence type="ECO:0000313" key="1">
    <source>
        <dbReference type="EMBL" id="KII69580.1"/>
    </source>
</evidence>
<proteinExistence type="predicted"/>
<comment type="caution">
    <text evidence="1">The sequence shown here is derived from an EMBL/GenBank/DDBJ whole genome shotgun (WGS) entry which is preliminary data.</text>
</comment>
<sequence length="145" mass="17057">MLKLLYSRNLHGRKLHYSIVDNSLSAISQTSKDRLIDIMRFFPFAINKTLHTKGQHISIYPSSDKEYRKMPFSLIKVFADEALRLITERCSLLNIPLKFDQSKLLINPCFSSFNDLDQFTYFLFSENDIYPKKARFYPGHDLLKL</sequence>
<protein>
    <submittedName>
        <fullName evidence="1">Uncharacterized protein</fullName>
    </submittedName>
</protein>
<gene>
    <name evidence="1" type="ORF">RF11_01205</name>
</gene>
<evidence type="ECO:0000313" key="2">
    <source>
        <dbReference type="Proteomes" id="UP000031668"/>
    </source>
</evidence>
<dbReference type="EMBL" id="JWZT01002364">
    <property type="protein sequence ID" value="KII69580.1"/>
    <property type="molecule type" value="Genomic_DNA"/>
</dbReference>
<keyword evidence="2" id="KW-1185">Reference proteome</keyword>
<organism evidence="1 2">
    <name type="scientific">Thelohanellus kitauei</name>
    <name type="common">Myxosporean</name>
    <dbReference type="NCBI Taxonomy" id="669202"/>
    <lineage>
        <taxon>Eukaryota</taxon>
        <taxon>Metazoa</taxon>
        <taxon>Cnidaria</taxon>
        <taxon>Myxozoa</taxon>
        <taxon>Myxosporea</taxon>
        <taxon>Bivalvulida</taxon>
        <taxon>Platysporina</taxon>
        <taxon>Myxobolidae</taxon>
        <taxon>Thelohanellus</taxon>
    </lineage>
</organism>
<accession>A0A0C2MZN3</accession>
<reference evidence="1 2" key="1">
    <citation type="journal article" date="2014" name="Genome Biol. Evol.">
        <title>The genome of the myxosporean Thelohanellus kitauei shows adaptations to nutrient acquisition within its fish host.</title>
        <authorList>
            <person name="Yang Y."/>
            <person name="Xiong J."/>
            <person name="Zhou Z."/>
            <person name="Huo F."/>
            <person name="Miao W."/>
            <person name="Ran C."/>
            <person name="Liu Y."/>
            <person name="Zhang J."/>
            <person name="Feng J."/>
            <person name="Wang M."/>
            <person name="Wang M."/>
            <person name="Wang L."/>
            <person name="Yao B."/>
        </authorList>
    </citation>
    <scope>NUCLEOTIDE SEQUENCE [LARGE SCALE GENOMIC DNA]</scope>
    <source>
        <strain evidence="1">Wuqing</strain>
    </source>
</reference>
<dbReference type="AlphaFoldDB" id="A0A0C2MZN3"/>